<evidence type="ECO:0000313" key="4">
    <source>
        <dbReference type="Proteomes" id="UP000008495"/>
    </source>
</evidence>
<feature type="chain" id="PRO_5039417855" description="Lipoprotein" evidence="2">
    <location>
        <begin position="24"/>
        <end position="246"/>
    </location>
</feature>
<dbReference type="eggNOG" id="COG0760">
    <property type="taxonomic scope" value="Bacteria"/>
</dbReference>
<dbReference type="SUPFAM" id="SSF109998">
    <property type="entry name" value="Triger factor/SurA peptide-binding domain-like"/>
    <property type="match status" value="1"/>
</dbReference>
<feature type="signal peptide" evidence="2">
    <location>
        <begin position="1"/>
        <end position="23"/>
    </location>
</feature>
<keyword evidence="4" id="KW-1185">Reference proteome</keyword>
<gene>
    <name evidence="3" type="ORF">AUCHE_08_02560</name>
</gene>
<dbReference type="OrthoDB" id="5147169at2"/>
<organism evidence="3 4">
    <name type="scientific">Austwickia chelonae NBRC 105200</name>
    <dbReference type="NCBI Taxonomy" id="1184607"/>
    <lineage>
        <taxon>Bacteria</taxon>
        <taxon>Bacillati</taxon>
        <taxon>Actinomycetota</taxon>
        <taxon>Actinomycetes</taxon>
        <taxon>Micrococcales</taxon>
        <taxon>Dermatophilaceae</taxon>
        <taxon>Austwickia</taxon>
    </lineage>
</organism>
<dbReference type="PROSITE" id="PS51257">
    <property type="entry name" value="PROKAR_LIPOPROTEIN"/>
    <property type="match status" value="1"/>
</dbReference>
<keyword evidence="2" id="KW-0732">Signal</keyword>
<sequence>MKSRLTRVGIATVAAVAMSAGLAGCGNMDPSAAAIVDGHVIKEADLAAFIEDVKRMPGTSSPVAAEVLTQLIISKVIVTNAEELKITPISADTVRQQLKEFDQGGQKIEGWHDSTIEVLRGIQMANSLKQNPVRQAAMQRMQKSEVTVNPKYGQFDRQRIAMVPSTPNWMKTPDAGQLPPGHPTMPPGHPGGGQPGGGQQPPEQEAPKEPPATLPGAPAPKGDAPKEDAPKGGAPAPADNKPAEGQ</sequence>
<dbReference type="EMBL" id="BAGZ01000008">
    <property type="protein sequence ID" value="GAB78012.1"/>
    <property type="molecule type" value="Genomic_DNA"/>
</dbReference>
<name>K6W883_9MICO</name>
<feature type="region of interest" description="Disordered" evidence="1">
    <location>
        <begin position="165"/>
        <end position="246"/>
    </location>
</feature>
<reference evidence="3 4" key="1">
    <citation type="submission" date="2012-08" db="EMBL/GenBank/DDBJ databases">
        <title>Whole genome shotgun sequence of Austwickia chelonae NBRC 105200.</title>
        <authorList>
            <person name="Yoshida I."/>
            <person name="Hosoyama A."/>
            <person name="Tsuchikane K."/>
            <person name="Katsumata H."/>
            <person name="Ando Y."/>
            <person name="Ohji S."/>
            <person name="Hamada M."/>
            <person name="Tamura T."/>
            <person name="Yamazoe A."/>
            <person name="Yamazaki S."/>
            <person name="Fujita N."/>
        </authorList>
    </citation>
    <scope>NUCLEOTIDE SEQUENCE [LARGE SCALE GENOMIC DNA]</scope>
    <source>
        <strain evidence="3 4">NBRC 105200</strain>
    </source>
</reference>
<evidence type="ECO:0000256" key="2">
    <source>
        <dbReference type="SAM" id="SignalP"/>
    </source>
</evidence>
<evidence type="ECO:0000256" key="1">
    <source>
        <dbReference type="SAM" id="MobiDB-lite"/>
    </source>
</evidence>
<evidence type="ECO:0000313" key="3">
    <source>
        <dbReference type="EMBL" id="GAB78012.1"/>
    </source>
</evidence>
<evidence type="ECO:0008006" key="5">
    <source>
        <dbReference type="Google" id="ProtNLM"/>
    </source>
</evidence>
<proteinExistence type="predicted"/>
<dbReference type="InterPro" id="IPR027304">
    <property type="entry name" value="Trigger_fact/SurA_dom_sf"/>
</dbReference>
<feature type="compositionally biased region" description="Pro residues" evidence="1">
    <location>
        <begin position="180"/>
        <end position="189"/>
    </location>
</feature>
<feature type="compositionally biased region" description="Gly residues" evidence="1">
    <location>
        <begin position="190"/>
        <end position="199"/>
    </location>
</feature>
<dbReference type="Proteomes" id="UP000008495">
    <property type="component" value="Unassembled WGS sequence"/>
</dbReference>
<feature type="compositionally biased region" description="Low complexity" evidence="1">
    <location>
        <begin position="231"/>
        <end position="240"/>
    </location>
</feature>
<comment type="caution">
    <text evidence="3">The sequence shown here is derived from an EMBL/GenBank/DDBJ whole genome shotgun (WGS) entry which is preliminary data.</text>
</comment>
<accession>K6W883</accession>
<dbReference type="STRING" id="100225.SAMN05421595_0527"/>
<protein>
    <recommendedName>
        <fullName evidence="5">Lipoprotein</fullName>
    </recommendedName>
</protein>
<dbReference type="AlphaFoldDB" id="K6W883"/>